<evidence type="ECO:0000313" key="12">
    <source>
        <dbReference type="RefSeq" id="XP_018103081.1"/>
    </source>
</evidence>
<dbReference type="FunFam" id="1.20.5.170:FF:000065">
    <property type="entry name" value="Keratin, type II cytoskeletal 80"/>
    <property type="match status" value="1"/>
</dbReference>
<evidence type="ECO:0000256" key="6">
    <source>
        <dbReference type="ARBA" id="ARBA00067648"/>
    </source>
</evidence>
<evidence type="ECO:0000313" key="13">
    <source>
        <dbReference type="Xenbase" id="XB-GENE-6486952"/>
    </source>
</evidence>
<dbReference type="Proteomes" id="UP000186698">
    <property type="component" value="Chromosome 2L"/>
</dbReference>
<dbReference type="PaxDb" id="8355-A0A1L8HIR0"/>
<dbReference type="InterPro" id="IPR003054">
    <property type="entry name" value="Keratin_II"/>
</dbReference>
<dbReference type="InterPro" id="IPR039008">
    <property type="entry name" value="IF_rod_dom"/>
</dbReference>
<dbReference type="GO" id="GO:0045109">
    <property type="term" value="P:intermediate filament organization"/>
    <property type="evidence" value="ECO:0000318"/>
    <property type="project" value="GO_Central"/>
</dbReference>
<dbReference type="PANTHER" id="PTHR45616:SF68">
    <property type="entry name" value="KERATIN, TYPE II CYTOSKELETAL"/>
    <property type="match status" value="1"/>
</dbReference>
<dbReference type="SMART" id="SM01391">
    <property type="entry name" value="Filament"/>
    <property type="match status" value="1"/>
</dbReference>
<dbReference type="FunFam" id="1.20.5.1160:FF:000001">
    <property type="entry name" value="Keratin type II"/>
    <property type="match status" value="1"/>
</dbReference>
<evidence type="ECO:0000259" key="10">
    <source>
        <dbReference type="SMART" id="SM01391"/>
    </source>
</evidence>
<feature type="domain" description="IF rod" evidence="10">
    <location>
        <begin position="121"/>
        <end position="435"/>
    </location>
</feature>
<evidence type="ECO:0000256" key="2">
    <source>
        <dbReference type="ARBA" id="ARBA00022754"/>
    </source>
</evidence>
<dbReference type="InterPro" id="IPR032444">
    <property type="entry name" value="Keratin_2_head"/>
</dbReference>
<dbReference type="GO" id="GO:0005615">
    <property type="term" value="C:extracellular space"/>
    <property type="evidence" value="ECO:0007669"/>
    <property type="project" value="TreeGrafter"/>
</dbReference>
<dbReference type="SUPFAM" id="SSF64593">
    <property type="entry name" value="Intermediate filament protein, coiled coil region"/>
    <property type="match status" value="2"/>
</dbReference>
<dbReference type="KEGG" id="xla:108708658"/>
<organism evidence="11 12">
    <name type="scientific">Xenopus laevis</name>
    <name type="common">African clawed frog</name>
    <dbReference type="NCBI Taxonomy" id="8355"/>
    <lineage>
        <taxon>Eukaryota</taxon>
        <taxon>Metazoa</taxon>
        <taxon>Chordata</taxon>
        <taxon>Craniata</taxon>
        <taxon>Vertebrata</taxon>
        <taxon>Euteleostomi</taxon>
        <taxon>Amphibia</taxon>
        <taxon>Batrachia</taxon>
        <taxon>Anura</taxon>
        <taxon>Pipoidea</taxon>
        <taxon>Pipidae</taxon>
        <taxon>Xenopodinae</taxon>
        <taxon>Xenopus</taxon>
        <taxon>Xenopus</taxon>
    </lineage>
</organism>
<evidence type="ECO:0000256" key="1">
    <source>
        <dbReference type="ARBA" id="ARBA00022744"/>
    </source>
</evidence>
<reference evidence="12" key="1">
    <citation type="submission" date="2025-08" db="UniProtKB">
        <authorList>
            <consortium name="RefSeq"/>
        </authorList>
    </citation>
    <scope>IDENTIFICATION</scope>
    <source>
        <strain evidence="12">J_2021</strain>
        <tissue evidence="12">Erythrocytes</tissue>
    </source>
</reference>
<dbReference type="PROSITE" id="PS00226">
    <property type="entry name" value="IF_ROD_1"/>
    <property type="match status" value="1"/>
</dbReference>
<dbReference type="RefSeq" id="XP_018103081.1">
    <property type="nucleotide sequence ID" value="XM_018247592.2"/>
</dbReference>
<dbReference type="AGR" id="Xenbase:XB-GENE-6486952"/>
<dbReference type="Gene3D" id="1.20.5.500">
    <property type="entry name" value="Single helix bin"/>
    <property type="match status" value="1"/>
</dbReference>
<dbReference type="GO" id="GO:0045095">
    <property type="term" value="C:keratin filament"/>
    <property type="evidence" value="ECO:0000318"/>
    <property type="project" value="GO_Central"/>
</dbReference>
<dbReference type="Xenbase" id="XB-GENE-6486952">
    <property type="gene designation" value="krt78.L"/>
</dbReference>
<evidence type="ECO:0000256" key="3">
    <source>
        <dbReference type="ARBA" id="ARBA00023054"/>
    </source>
</evidence>
<dbReference type="GeneID" id="108708658"/>
<name>A0A1L8HIR0_XENLA</name>
<sequence>MSWSLHQRMTTSSSSGRGFSGLSLGGSSRMGTSVASASSRLSSSPASFGSRSLILSGSRKVSSVANSGRFGAGYGAVSTAGAGGFGGSGSFSGIQQVNINKSLLTPLNLETDPNISVIRKEEREKIKLLNNKFASFIDKVRFLEQQNKVLETKWSLLQKQQSPKSKSSEIESIFNTLIGNLRSQLDSLVKEKGLLDSELQGMKDHAENFKNKYELELKRRITGDSDFVSLKKDIDFTYLIQVELDIKRNALGDELDFLTKLYKEELDGIQQQTSGTSVVLSMDNSRMLDLGDIIADAKAQYENTAKKSKEEAEAAYQSKYQQLQQAAGQQGDDLKSSSKEISELNRSIQRLKNEIEGVKKQITSLKVSIQDAEKRGNIALKDAREKLVNLEGALQKAKQEMAQQLREYQTLLNVKLALDIEIATYRKLLEGEESRIYGQVSDAVTVSVVSGTKSSFDATKRSASSGVKKRGSSGVIISKTESLSQRLYQ</sequence>
<evidence type="ECO:0000256" key="4">
    <source>
        <dbReference type="ARBA" id="ARBA00049697"/>
    </source>
</evidence>
<keyword evidence="11" id="KW-1185">Reference proteome</keyword>
<evidence type="ECO:0000256" key="7">
    <source>
        <dbReference type="RuleBase" id="RU000685"/>
    </source>
</evidence>
<dbReference type="InterPro" id="IPR018039">
    <property type="entry name" value="IF_conserved"/>
</dbReference>
<dbReference type="OMA" id="DHAENFK"/>
<dbReference type="GO" id="GO:0031424">
    <property type="term" value="P:keratinization"/>
    <property type="evidence" value="ECO:0000318"/>
    <property type="project" value="GO_Central"/>
</dbReference>
<evidence type="ECO:0000313" key="11">
    <source>
        <dbReference type="Proteomes" id="UP000186698"/>
    </source>
</evidence>
<feature type="coiled-coil region" evidence="8">
    <location>
        <begin position="298"/>
        <end position="414"/>
    </location>
</feature>
<evidence type="ECO:0000256" key="8">
    <source>
        <dbReference type="SAM" id="Coils"/>
    </source>
</evidence>
<comment type="subunit">
    <text evidence="4">Heterotetramer of two type I and two type II keratins.</text>
</comment>
<accession>A0A1L8HIR0</accession>
<dbReference type="CTD" id="108708658"/>
<evidence type="ECO:0000256" key="5">
    <source>
        <dbReference type="ARBA" id="ARBA00061646"/>
    </source>
</evidence>
<evidence type="ECO:0000256" key="9">
    <source>
        <dbReference type="SAM" id="MobiDB-lite"/>
    </source>
</evidence>
<dbReference type="PRINTS" id="PR01276">
    <property type="entry name" value="TYPE2KERATIN"/>
</dbReference>
<dbReference type="PANTHER" id="PTHR45616">
    <property type="entry name" value="GATA-TYPE DOMAIN-CONTAINING PROTEIN"/>
    <property type="match status" value="1"/>
</dbReference>
<dbReference type="Pfam" id="PF16208">
    <property type="entry name" value="Keratin_2_head"/>
    <property type="match status" value="1"/>
</dbReference>
<proteinExistence type="inferred from homology"/>
<keyword evidence="1" id="KW-0416">Keratin</keyword>
<dbReference type="Gene3D" id="1.20.5.170">
    <property type="match status" value="1"/>
</dbReference>
<dbReference type="OrthoDB" id="10436541at2759"/>
<dbReference type="FunFam" id="1.20.5.500:FF:000001">
    <property type="entry name" value="Type II keratin 23"/>
    <property type="match status" value="1"/>
</dbReference>
<keyword evidence="3 8" id="KW-0175">Coiled coil</keyword>
<protein>
    <recommendedName>
        <fullName evidence="6">Keratin, type II cytoskeletal I</fullName>
    </recommendedName>
</protein>
<keyword evidence="2 7" id="KW-0403">Intermediate filament</keyword>
<gene>
    <name evidence="13" type="primary">krt78.L</name>
    <name evidence="12" type="synonym">krt78.1.L</name>
</gene>
<dbReference type="Pfam" id="PF00038">
    <property type="entry name" value="Filament"/>
    <property type="match status" value="1"/>
</dbReference>
<dbReference type="GO" id="GO:0030280">
    <property type="term" value="F:structural constituent of skin epidermis"/>
    <property type="evidence" value="ECO:0000318"/>
    <property type="project" value="GO_Central"/>
</dbReference>
<feature type="compositionally biased region" description="Low complexity" evidence="9">
    <location>
        <begin position="8"/>
        <end position="22"/>
    </location>
</feature>
<dbReference type="AlphaFoldDB" id="A0A1L8HIR0"/>
<comment type="similarity">
    <text evidence="5 7">Belongs to the intermediate filament family.</text>
</comment>
<feature type="region of interest" description="Disordered" evidence="9">
    <location>
        <begin position="1"/>
        <end position="22"/>
    </location>
</feature>
<dbReference type="Gene3D" id="1.20.5.1160">
    <property type="entry name" value="Vasodilator-stimulated phosphoprotein"/>
    <property type="match status" value="1"/>
</dbReference>